<keyword evidence="2" id="KW-1185">Reference proteome</keyword>
<gene>
    <name evidence="1" type="ORF">EI97DRAFT_305981</name>
</gene>
<organism evidence="1 2">
    <name type="scientific">Westerdykella ornata</name>
    <dbReference type="NCBI Taxonomy" id="318751"/>
    <lineage>
        <taxon>Eukaryota</taxon>
        <taxon>Fungi</taxon>
        <taxon>Dikarya</taxon>
        <taxon>Ascomycota</taxon>
        <taxon>Pezizomycotina</taxon>
        <taxon>Dothideomycetes</taxon>
        <taxon>Pleosporomycetidae</taxon>
        <taxon>Pleosporales</taxon>
        <taxon>Sporormiaceae</taxon>
        <taxon>Westerdykella</taxon>
    </lineage>
</organism>
<protein>
    <submittedName>
        <fullName evidence="1">Uncharacterized protein</fullName>
    </submittedName>
</protein>
<name>A0A6A6JLB0_WESOR</name>
<dbReference type="RefSeq" id="XP_033654554.1">
    <property type="nucleotide sequence ID" value="XM_033794567.1"/>
</dbReference>
<proteinExistence type="predicted"/>
<evidence type="ECO:0000313" key="2">
    <source>
        <dbReference type="Proteomes" id="UP000800097"/>
    </source>
</evidence>
<accession>A0A6A6JLB0</accession>
<dbReference type="GeneID" id="54547742"/>
<reference evidence="1" key="1">
    <citation type="journal article" date="2020" name="Stud. Mycol.">
        <title>101 Dothideomycetes genomes: a test case for predicting lifestyles and emergence of pathogens.</title>
        <authorList>
            <person name="Haridas S."/>
            <person name="Albert R."/>
            <person name="Binder M."/>
            <person name="Bloem J."/>
            <person name="Labutti K."/>
            <person name="Salamov A."/>
            <person name="Andreopoulos B."/>
            <person name="Baker S."/>
            <person name="Barry K."/>
            <person name="Bills G."/>
            <person name="Bluhm B."/>
            <person name="Cannon C."/>
            <person name="Castanera R."/>
            <person name="Culley D."/>
            <person name="Daum C."/>
            <person name="Ezra D."/>
            <person name="Gonzalez J."/>
            <person name="Henrissat B."/>
            <person name="Kuo A."/>
            <person name="Liang C."/>
            <person name="Lipzen A."/>
            <person name="Lutzoni F."/>
            <person name="Magnuson J."/>
            <person name="Mondo S."/>
            <person name="Nolan M."/>
            <person name="Ohm R."/>
            <person name="Pangilinan J."/>
            <person name="Park H.-J."/>
            <person name="Ramirez L."/>
            <person name="Alfaro M."/>
            <person name="Sun H."/>
            <person name="Tritt A."/>
            <person name="Yoshinaga Y."/>
            <person name="Zwiers L.-H."/>
            <person name="Turgeon B."/>
            <person name="Goodwin S."/>
            <person name="Spatafora J."/>
            <person name="Crous P."/>
            <person name="Grigoriev I."/>
        </authorList>
    </citation>
    <scope>NUCLEOTIDE SEQUENCE</scope>
    <source>
        <strain evidence="1">CBS 379.55</strain>
    </source>
</reference>
<evidence type="ECO:0000313" key="1">
    <source>
        <dbReference type="EMBL" id="KAF2277015.1"/>
    </source>
</evidence>
<sequence length="172" mass="19748">MSRCLFISYCCIHRYFYCVLFPFPLTPNQTYPSSSILPCPTSLFQLHQQLSTRRQATQFQNPPPACCGARDFLFPGFRPSRAPPSLLRYDDIAWLLVVSLARFRKRKSEIGRGAREISARKRLKRPAKTSAHPPGISWKNVKQHPGWADEDARFGWFVGVWGWGPGQITSKY</sequence>
<dbReference type="Proteomes" id="UP000800097">
    <property type="component" value="Unassembled WGS sequence"/>
</dbReference>
<dbReference type="AlphaFoldDB" id="A0A6A6JLB0"/>
<dbReference type="EMBL" id="ML986491">
    <property type="protein sequence ID" value="KAF2277015.1"/>
    <property type="molecule type" value="Genomic_DNA"/>
</dbReference>